<dbReference type="InterPro" id="IPR027417">
    <property type="entry name" value="P-loop_NTPase"/>
</dbReference>
<evidence type="ECO:0000313" key="2">
    <source>
        <dbReference type="EMBL" id="KAK6633431.1"/>
    </source>
</evidence>
<comment type="caution">
    <text evidence="2">The sequence shown here is derived from an EMBL/GenBank/DDBJ whole genome shotgun (WGS) entry which is preliminary data.</text>
</comment>
<dbReference type="EMBL" id="JAWJWF010000004">
    <property type="protein sequence ID" value="KAK6633431.1"/>
    <property type="molecule type" value="Genomic_DNA"/>
</dbReference>
<dbReference type="SUPFAM" id="SSF52540">
    <property type="entry name" value="P-loop containing nucleoside triphosphate hydrolases"/>
    <property type="match status" value="1"/>
</dbReference>
<keyword evidence="3" id="KW-1185">Reference proteome</keyword>
<sequence length="254" mass="29633">MPSPRSNDKPLSRPIKISVEGNIGSGKSTFLNYFKQFSFVETYTEPLDKWRDVQGHNLLELLYEDMAKWSTTFQSYVQLTRTQVQTTSPKSGVKIQIFERSVQNNRYCFMENAYNNGFILPAQYSVLCKWYEWIQENVDISLDLIVYLKTNPEVVHKRVISRNRAEEKISLDYMESLHKAHERWLMDPNQKIPVVVVDANKCFDDVIQSCQKQLPALFTDEIPGAVTMPFKFLCATCRNLIRSWEPNPDKRCLT</sequence>
<accession>A0ABR1B1P0</accession>
<dbReference type="InterPro" id="IPR031314">
    <property type="entry name" value="DNK_dom"/>
</dbReference>
<dbReference type="Proteomes" id="UP001359485">
    <property type="component" value="Unassembled WGS sequence"/>
</dbReference>
<dbReference type="CDD" id="cd01673">
    <property type="entry name" value="dNK"/>
    <property type="match status" value="1"/>
</dbReference>
<dbReference type="Gene3D" id="3.40.50.300">
    <property type="entry name" value="P-loop containing nucleotide triphosphate hydrolases"/>
    <property type="match status" value="1"/>
</dbReference>
<dbReference type="InterPro" id="IPR050566">
    <property type="entry name" value="Deoxyribonucleoside_kinase"/>
</dbReference>
<dbReference type="PANTHER" id="PTHR10513">
    <property type="entry name" value="DEOXYNUCLEOSIDE KINASE"/>
    <property type="match status" value="1"/>
</dbReference>
<evidence type="ECO:0000313" key="3">
    <source>
        <dbReference type="Proteomes" id="UP001359485"/>
    </source>
</evidence>
<protein>
    <recommendedName>
        <fullName evidence="1">Deoxynucleoside kinase domain-containing protein</fullName>
    </recommendedName>
</protein>
<reference evidence="2 3" key="1">
    <citation type="submission" date="2023-09" db="EMBL/GenBank/DDBJ databases">
        <title>Genomes of two closely related lineages of the louse Polyplax serrata with different host specificities.</title>
        <authorList>
            <person name="Martinu J."/>
            <person name="Tarabai H."/>
            <person name="Stefka J."/>
            <person name="Hypsa V."/>
        </authorList>
    </citation>
    <scope>NUCLEOTIDE SEQUENCE [LARGE SCALE GENOMIC DNA]</scope>
    <source>
        <strain evidence="2">98ZLc_SE</strain>
    </source>
</reference>
<organism evidence="2 3">
    <name type="scientific">Polyplax serrata</name>
    <name type="common">Common mouse louse</name>
    <dbReference type="NCBI Taxonomy" id="468196"/>
    <lineage>
        <taxon>Eukaryota</taxon>
        <taxon>Metazoa</taxon>
        <taxon>Ecdysozoa</taxon>
        <taxon>Arthropoda</taxon>
        <taxon>Hexapoda</taxon>
        <taxon>Insecta</taxon>
        <taxon>Pterygota</taxon>
        <taxon>Neoptera</taxon>
        <taxon>Paraneoptera</taxon>
        <taxon>Psocodea</taxon>
        <taxon>Troctomorpha</taxon>
        <taxon>Phthiraptera</taxon>
        <taxon>Anoplura</taxon>
        <taxon>Polyplacidae</taxon>
        <taxon>Polyplax</taxon>
    </lineage>
</organism>
<gene>
    <name evidence="2" type="ORF">RUM44_004034</name>
</gene>
<evidence type="ECO:0000259" key="1">
    <source>
        <dbReference type="Pfam" id="PF01712"/>
    </source>
</evidence>
<proteinExistence type="predicted"/>
<name>A0ABR1B1P0_POLSC</name>
<dbReference type="Pfam" id="PF01712">
    <property type="entry name" value="dNK"/>
    <property type="match status" value="1"/>
</dbReference>
<feature type="domain" description="Deoxynucleoside kinase" evidence="1">
    <location>
        <begin position="17"/>
        <end position="205"/>
    </location>
</feature>
<dbReference type="PANTHER" id="PTHR10513:SF38">
    <property type="entry name" value="DEOXYNUCLEOSIDE KINASE-LIKE PROTEIN"/>
    <property type="match status" value="1"/>
</dbReference>